<gene>
    <name evidence="4" type="ORF">GPM918_LOCUS27424</name>
    <name evidence="3" type="ORF">OVA965_LOCUS23881</name>
    <name evidence="6" type="ORF">SRO942_LOCUS27746</name>
    <name evidence="5" type="ORF">TMI583_LOCUS24598</name>
</gene>
<dbReference type="SUPFAM" id="SSF48403">
    <property type="entry name" value="Ankyrin repeat"/>
    <property type="match status" value="1"/>
</dbReference>
<dbReference type="Pfam" id="PF02493">
    <property type="entry name" value="MORN"/>
    <property type="match status" value="3"/>
</dbReference>
<keyword evidence="1" id="KW-0677">Repeat</keyword>
<organism evidence="4 7">
    <name type="scientific">Didymodactylos carnosus</name>
    <dbReference type="NCBI Taxonomy" id="1234261"/>
    <lineage>
        <taxon>Eukaryota</taxon>
        <taxon>Metazoa</taxon>
        <taxon>Spiralia</taxon>
        <taxon>Gnathifera</taxon>
        <taxon>Rotifera</taxon>
        <taxon>Eurotatoria</taxon>
        <taxon>Bdelloidea</taxon>
        <taxon>Philodinida</taxon>
        <taxon>Philodinidae</taxon>
        <taxon>Didymodactylos</taxon>
    </lineage>
</organism>
<dbReference type="OrthoDB" id="284854at2759"/>
<feature type="repeat" description="ANK" evidence="2">
    <location>
        <begin position="328"/>
        <end position="354"/>
    </location>
</feature>
<dbReference type="Gene3D" id="1.25.40.20">
    <property type="entry name" value="Ankyrin repeat-containing domain"/>
    <property type="match status" value="1"/>
</dbReference>
<comment type="caution">
    <text evidence="4">The sequence shown here is derived from an EMBL/GenBank/DDBJ whole genome shotgun (WGS) entry which is preliminary data.</text>
</comment>
<dbReference type="Proteomes" id="UP000677228">
    <property type="component" value="Unassembled WGS sequence"/>
</dbReference>
<dbReference type="EMBL" id="CAJOBC010026566">
    <property type="protein sequence ID" value="CAF4071519.1"/>
    <property type="molecule type" value="Genomic_DNA"/>
</dbReference>
<dbReference type="PANTHER" id="PTHR23084">
    <property type="entry name" value="PHOSPHATIDYLINOSITOL-4-PHOSPHATE 5-KINASE RELATED"/>
    <property type="match status" value="1"/>
</dbReference>
<dbReference type="EMBL" id="CAJNOQ010011497">
    <property type="protein sequence ID" value="CAF1278180.1"/>
    <property type="molecule type" value="Genomic_DNA"/>
</dbReference>
<protein>
    <submittedName>
        <fullName evidence="4">Uncharacterized protein</fullName>
    </submittedName>
</protein>
<dbReference type="SMART" id="SM00698">
    <property type="entry name" value="MORN"/>
    <property type="match status" value="3"/>
</dbReference>
<name>A0A815C2Y9_9BILA</name>
<keyword evidence="2" id="KW-0040">ANK repeat</keyword>
<dbReference type="Gene3D" id="2.20.110.10">
    <property type="entry name" value="Histone H3 K4-specific methyltransferase SET7/9 N-terminal domain"/>
    <property type="match status" value="1"/>
</dbReference>
<dbReference type="SUPFAM" id="SSF82185">
    <property type="entry name" value="Histone H3 K4-specific methyltransferase SET7/9 N-terminal domain"/>
    <property type="match status" value="2"/>
</dbReference>
<evidence type="ECO:0000256" key="2">
    <source>
        <dbReference type="PROSITE-ProRule" id="PRU00023"/>
    </source>
</evidence>
<dbReference type="InterPro" id="IPR003409">
    <property type="entry name" value="MORN"/>
</dbReference>
<dbReference type="PROSITE" id="PS50297">
    <property type="entry name" value="ANK_REP_REGION"/>
    <property type="match status" value="2"/>
</dbReference>
<dbReference type="EMBL" id="CAJOBA010035684">
    <property type="protein sequence ID" value="CAF4008851.1"/>
    <property type="molecule type" value="Genomic_DNA"/>
</dbReference>
<evidence type="ECO:0000313" key="6">
    <source>
        <dbReference type="EMBL" id="CAF4071519.1"/>
    </source>
</evidence>
<dbReference type="PRINTS" id="PR01415">
    <property type="entry name" value="ANKYRIN"/>
</dbReference>
<evidence type="ECO:0000313" key="7">
    <source>
        <dbReference type="Proteomes" id="UP000663829"/>
    </source>
</evidence>
<dbReference type="InterPro" id="IPR002110">
    <property type="entry name" value="Ankyrin_rpt"/>
</dbReference>
<dbReference type="AlphaFoldDB" id="A0A815C2Y9"/>
<dbReference type="SMART" id="SM00248">
    <property type="entry name" value="ANK"/>
    <property type="match status" value="3"/>
</dbReference>
<evidence type="ECO:0000313" key="5">
    <source>
        <dbReference type="EMBL" id="CAF4008851.1"/>
    </source>
</evidence>
<dbReference type="Proteomes" id="UP000663829">
    <property type="component" value="Unassembled WGS sequence"/>
</dbReference>
<dbReference type="Proteomes" id="UP000682733">
    <property type="component" value="Unassembled WGS sequence"/>
</dbReference>
<feature type="repeat" description="ANK" evidence="2">
    <location>
        <begin position="295"/>
        <end position="327"/>
    </location>
</feature>
<proteinExistence type="predicted"/>
<evidence type="ECO:0000313" key="3">
    <source>
        <dbReference type="EMBL" id="CAF1198765.1"/>
    </source>
</evidence>
<dbReference type="PANTHER" id="PTHR23084:SF263">
    <property type="entry name" value="MORN REPEAT-CONTAINING PROTEIN 1"/>
    <property type="match status" value="1"/>
</dbReference>
<sequence>MDFIENRYNHKRCTLRLSPLTDIVLFRVEIVVLTYDNNQCRYEGEYSHGKRHGEGKCVYRKSECKEWVGQWDDDMWYRGISIFNSGNNCTGVWNGNKLGGMFKHDVGDVYKGAWIEGGIAHGFGSAQYTNGSTYKGSWAFGKRSGHGKMIYRNGRVYETEWENDHCFIWGVDLLPLIENITLLNENIEKANTISCRYKYLKQLKWYMNAEMEVSQSFQRPLERFSTILETVLDHIHPEHMNHFINEPYTDGRCKWNLLLIAAKDGYYNITERLIKELNVNIEAEGVVEYENCIIRGASPLWCAAASGHLNIVKLLVSYGANVNHYTETHSTPLRAACFDGRLDIVKYLIEHGAD</sequence>
<accession>A0A815C2Y9</accession>
<dbReference type="EMBL" id="CAJNOK010014153">
    <property type="protein sequence ID" value="CAF1198765.1"/>
    <property type="molecule type" value="Genomic_DNA"/>
</dbReference>
<dbReference type="PROSITE" id="PS50088">
    <property type="entry name" value="ANK_REPEAT"/>
    <property type="match status" value="2"/>
</dbReference>
<dbReference type="InterPro" id="IPR036770">
    <property type="entry name" value="Ankyrin_rpt-contain_sf"/>
</dbReference>
<dbReference type="Proteomes" id="UP000681722">
    <property type="component" value="Unassembled WGS sequence"/>
</dbReference>
<evidence type="ECO:0000256" key="1">
    <source>
        <dbReference type="ARBA" id="ARBA00022737"/>
    </source>
</evidence>
<keyword evidence="7" id="KW-1185">Reference proteome</keyword>
<reference evidence="4" key="1">
    <citation type="submission" date="2021-02" db="EMBL/GenBank/DDBJ databases">
        <authorList>
            <person name="Nowell W R."/>
        </authorList>
    </citation>
    <scope>NUCLEOTIDE SEQUENCE</scope>
</reference>
<evidence type="ECO:0000313" key="4">
    <source>
        <dbReference type="EMBL" id="CAF1278180.1"/>
    </source>
</evidence>
<dbReference type="Pfam" id="PF12796">
    <property type="entry name" value="Ank_2"/>
    <property type="match status" value="1"/>
</dbReference>